<proteinExistence type="predicted"/>
<dbReference type="GO" id="GO:0044423">
    <property type="term" value="C:virion component"/>
    <property type="evidence" value="ECO:0007669"/>
    <property type="project" value="UniProtKB-KW"/>
</dbReference>
<dbReference type="InterPro" id="IPR024455">
    <property type="entry name" value="Phage_capsid"/>
</dbReference>
<evidence type="ECO:0000259" key="3">
    <source>
        <dbReference type="Pfam" id="PF05065"/>
    </source>
</evidence>
<sequence length="422" mass="45833">MTREQYNTQRTKLMNDMRAAIDAGDTATANSCRDQVRALDNQWEAEAQARADFAALQNSARSFTPADVTPAQTNAATQIVNFAAVPQGTQTDPSETAEYRNAFMAYVCHGTEISADLRASVAPMLNAAATTTTTDAGAVIPTTIAREIIKQMKSYGELYAKIRKLNVQGGIEFPILTLKPTASWIGESKSSDDQKLEAKTKVSFSYYGLECKIAQTLLAAVVTFEEFQQMFTQLAVEAIVAAKEKAIISGTGSGQFLGITKDTRVPAKNVVTLTPDEFTSYSAWKKKVMAKIPKAYRKGEFVMAQGTFDGYIDGMVDANGQPIGRVNYGIDGEENYRFCGKTVDTVEDDVIPSYDDAATGDVVAVFFNPTDYAENSNGSFSTVKWTDHDDNAVKTKVLHICDGKLLDPNGVIIIKKGEAAKV</sequence>
<evidence type="ECO:0000256" key="1">
    <source>
        <dbReference type="ARBA" id="ARBA00004328"/>
    </source>
</evidence>
<dbReference type="InterPro" id="IPR054612">
    <property type="entry name" value="Phage_capsid-like_C"/>
</dbReference>
<evidence type="ECO:0000313" key="4">
    <source>
        <dbReference type="EMBL" id="DAF58966.1"/>
    </source>
</evidence>
<keyword evidence="2" id="KW-0946">Virion</keyword>
<evidence type="ECO:0000256" key="2">
    <source>
        <dbReference type="ARBA" id="ARBA00022844"/>
    </source>
</evidence>
<name>A0A8S5T6U1_9CAUD</name>
<dbReference type="Pfam" id="PF05065">
    <property type="entry name" value="Phage_capsid"/>
    <property type="match status" value="1"/>
</dbReference>
<feature type="domain" description="Phage capsid-like C-terminal" evidence="3">
    <location>
        <begin position="137"/>
        <end position="415"/>
    </location>
</feature>
<protein>
    <submittedName>
        <fullName evidence="4">Major capsid protein</fullName>
    </submittedName>
</protein>
<organism evidence="4">
    <name type="scientific">Myoviridae sp. ctgXa1</name>
    <dbReference type="NCBI Taxonomy" id="2827700"/>
    <lineage>
        <taxon>Viruses</taxon>
        <taxon>Duplodnaviria</taxon>
        <taxon>Heunggongvirae</taxon>
        <taxon>Uroviricota</taxon>
        <taxon>Caudoviricetes</taxon>
    </lineage>
</organism>
<dbReference type="SUPFAM" id="SSF56563">
    <property type="entry name" value="Major capsid protein gp5"/>
    <property type="match status" value="1"/>
</dbReference>
<dbReference type="EMBL" id="BK032760">
    <property type="protein sequence ID" value="DAF58966.1"/>
    <property type="molecule type" value="Genomic_DNA"/>
</dbReference>
<reference evidence="4" key="1">
    <citation type="journal article" date="2021" name="Proc. Natl. Acad. Sci. U.S.A.">
        <title>A Catalog of Tens of Thousands of Viruses from Human Metagenomes Reveals Hidden Associations with Chronic Diseases.</title>
        <authorList>
            <person name="Tisza M.J."/>
            <person name="Buck C.B."/>
        </authorList>
    </citation>
    <scope>NUCLEOTIDE SEQUENCE</scope>
    <source>
        <strain evidence="4">CtgXa1</strain>
    </source>
</reference>
<accession>A0A8S5T6U1</accession>
<dbReference type="NCBIfam" id="TIGR01554">
    <property type="entry name" value="major_cap_HK97"/>
    <property type="match status" value="1"/>
</dbReference>
<comment type="subcellular location">
    <subcellularLocation>
        <location evidence="1">Virion</location>
    </subcellularLocation>
</comment>